<evidence type="ECO:0000256" key="3">
    <source>
        <dbReference type="ARBA" id="ARBA00012135"/>
    </source>
</evidence>
<evidence type="ECO:0000256" key="1">
    <source>
        <dbReference type="ARBA" id="ARBA00001946"/>
    </source>
</evidence>
<dbReference type="GO" id="GO:0009229">
    <property type="term" value="P:thiamine diphosphate biosynthetic process"/>
    <property type="evidence" value="ECO:0007669"/>
    <property type="project" value="UniProtKB-UniPathway"/>
</dbReference>
<name>A0A7C9TMX1_9BURK</name>
<dbReference type="Gene3D" id="3.20.20.70">
    <property type="entry name" value="Aldolase class I"/>
    <property type="match status" value="1"/>
</dbReference>
<dbReference type="PANTHER" id="PTHR20858:SF17">
    <property type="entry name" value="HYDROXYMETHYLPYRIMIDINE_PHOSPHOMETHYLPYRIMIDINE KINASE THI20-RELATED"/>
    <property type="match status" value="1"/>
</dbReference>
<dbReference type="UniPathway" id="UPA00060">
    <property type="reaction ID" value="UER00138"/>
</dbReference>
<dbReference type="InterPro" id="IPR022998">
    <property type="entry name" value="ThiamineP_synth_TenI"/>
</dbReference>
<keyword evidence="4" id="KW-0511">Multifunctional enzyme</keyword>
<dbReference type="Proteomes" id="UP000484255">
    <property type="component" value="Unassembled WGS sequence"/>
</dbReference>
<evidence type="ECO:0000256" key="4">
    <source>
        <dbReference type="ARBA" id="ARBA00023268"/>
    </source>
</evidence>
<dbReference type="InterPro" id="IPR004399">
    <property type="entry name" value="HMP/HMP-P_kinase_dom"/>
</dbReference>
<reference evidence="7 8" key="1">
    <citation type="submission" date="2020-02" db="EMBL/GenBank/DDBJ databases">
        <title>Ideonella bacterium strain TBM-1.</title>
        <authorList>
            <person name="Chen W.-M."/>
        </authorList>
    </citation>
    <scope>NUCLEOTIDE SEQUENCE [LARGE SCALE GENOMIC DNA]</scope>
    <source>
        <strain evidence="7 8">TBM-1</strain>
    </source>
</reference>
<dbReference type="AlphaFoldDB" id="A0A7C9TMX1"/>
<evidence type="ECO:0000256" key="2">
    <source>
        <dbReference type="ARBA" id="ARBA00004948"/>
    </source>
</evidence>
<dbReference type="SUPFAM" id="SSF53613">
    <property type="entry name" value="Ribokinase-like"/>
    <property type="match status" value="1"/>
</dbReference>
<dbReference type="CDD" id="cd00564">
    <property type="entry name" value="TMP_TenI"/>
    <property type="match status" value="1"/>
</dbReference>
<evidence type="ECO:0000259" key="6">
    <source>
        <dbReference type="Pfam" id="PF08543"/>
    </source>
</evidence>
<feature type="domain" description="Pyridoxamine kinase/Phosphomethylpyrimidine kinase" evidence="6">
    <location>
        <begin position="19"/>
        <end position="283"/>
    </location>
</feature>
<proteinExistence type="predicted"/>
<feature type="domain" description="Thiamine phosphate synthase/TenI" evidence="5">
    <location>
        <begin position="330"/>
        <end position="524"/>
    </location>
</feature>
<dbReference type="GO" id="GO:0008902">
    <property type="term" value="F:hydroxymethylpyrimidine kinase activity"/>
    <property type="evidence" value="ECO:0007669"/>
    <property type="project" value="UniProtKB-EC"/>
</dbReference>
<accession>A0A7C9TMX1</accession>
<dbReference type="SUPFAM" id="SSF51391">
    <property type="entry name" value="Thiamin phosphate synthase"/>
    <property type="match status" value="1"/>
</dbReference>
<dbReference type="RefSeq" id="WP_163457849.1">
    <property type="nucleotide sequence ID" value="NZ_JAAGOH010000013.1"/>
</dbReference>
<dbReference type="PANTHER" id="PTHR20858">
    <property type="entry name" value="PHOSPHOMETHYLPYRIMIDINE KINASE"/>
    <property type="match status" value="1"/>
</dbReference>
<dbReference type="EC" id="2.7.1.49" evidence="3"/>
<dbReference type="Gene3D" id="3.40.1190.20">
    <property type="match status" value="1"/>
</dbReference>
<comment type="cofactor">
    <cofactor evidence="1">
        <name>Mg(2+)</name>
        <dbReference type="ChEBI" id="CHEBI:18420"/>
    </cofactor>
</comment>
<dbReference type="Pfam" id="PF08543">
    <property type="entry name" value="Phos_pyr_kin"/>
    <property type="match status" value="1"/>
</dbReference>
<dbReference type="CDD" id="cd01169">
    <property type="entry name" value="HMPP_kinase"/>
    <property type="match status" value="1"/>
</dbReference>
<comment type="pathway">
    <text evidence="2">Cofactor biosynthesis; thiamine diphosphate biosynthesis.</text>
</comment>
<dbReference type="InterPro" id="IPR013785">
    <property type="entry name" value="Aldolase_TIM"/>
</dbReference>
<evidence type="ECO:0000259" key="5">
    <source>
        <dbReference type="Pfam" id="PF02581"/>
    </source>
</evidence>
<dbReference type="InterPro" id="IPR013749">
    <property type="entry name" value="PM/HMP-P_kinase-1"/>
</dbReference>
<keyword evidence="8" id="KW-1185">Reference proteome</keyword>
<dbReference type="GO" id="GO:0008972">
    <property type="term" value="F:phosphomethylpyrimidine kinase activity"/>
    <property type="evidence" value="ECO:0007669"/>
    <property type="project" value="InterPro"/>
</dbReference>
<gene>
    <name evidence="7" type="ORF">G3A44_12490</name>
</gene>
<sequence length="565" mass="57718">MAMPQNAQRPLIWSIAGTDSGGGAGLAADQRAAEACGVDLCPVVAAVTAQNSVAVSAVHPVPAELLQAQLDALAADMPPRVIKTGLLGSAAAVQAVARTVDALRQRGPVALVVDPVLRATVSQGAGTGFADDATLAAYRELLLPRTTVLTPNRREAARLLGQPEARAEDLPAQAEALRALGVHTVVATGGDSAEADAAAGGRPAAHDWLASAMPDGTPITGWLSAPRVPTAHHHGTGCTFASTLAAALARGFVPADAAVLAKMATTAALRAARPRGAGAGPVWADAGFITDPSTLPWLTPGPALPVLPVQPGGAEAVWPPRGAVQHATGLYAIVDRAERVQAVLAAAHRLGLPLPTLQLRIKRPAGTAPDDAAWLARLRADLAQGLAAAGEADATLYINDHWQLALDLGAQALHLGQEDLLALSPAEQQRLRSAQASGLKLGLSSHTLWELCRAAAWQPAYIACGPVWPTTTKDMPWVPQGLDNLGFWARMAPAPAVGIGGVLAPTQLSQIAASGAQGGCIVRGLGEEPVHTLPAWQHAWDLGRATAAGQGGPMGWPHASLTAAA</sequence>
<dbReference type="Pfam" id="PF02581">
    <property type="entry name" value="TMP-TENI"/>
    <property type="match status" value="1"/>
</dbReference>
<dbReference type="GO" id="GO:0005829">
    <property type="term" value="C:cytosol"/>
    <property type="evidence" value="ECO:0007669"/>
    <property type="project" value="TreeGrafter"/>
</dbReference>
<organism evidence="7 8">
    <name type="scientific">Ideonella livida</name>
    <dbReference type="NCBI Taxonomy" id="2707176"/>
    <lineage>
        <taxon>Bacteria</taxon>
        <taxon>Pseudomonadati</taxon>
        <taxon>Pseudomonadota</taxon>
        <taxon>Betaproteobacteria</taxon>
        <taxon>Burkholderiales</taxon>
        <taxon>Sphaerotilaceae</taxon>
        <taxon>Ideonella</taxon>
    </lineage>
</organism>
<dbReference type="GO" id="GO:0009228">
    <property type="term" value="P:thiamine biosynthetic process"/>
    <property type="evidence" value="ECO:0007669"/>
    <property type="project" value="UniProtKB-KW"/>
</dbReference>
<comment type="caution">
    <text evidence="7">The sequence shown here is derived from an EMBL/GenBank/DDBJ whole genome shotgun (WGS) entry which is preliminary data.</text>
</comment>
<dbReference type="InterPro" id="IPR029056">
    <property type="entry name" value="Ribokinase-like"/>
</dbReference>
<dbReference type="EMBL" id="JAAGOH010000013">
    <property type="protein sequence ID" value="NDY92006.1"/>
    <property type="molecule type" value="Genomic_DNA"/>
</dbReference>
<protein>
    <recommendedName>
        <fullName evidence="3">hydroxymethylpyrimidine kinase</fullName>
        <ecNumber evidence="3">2.7.1.49</ecNumber>
    </recommendedName>
</protein>
<evidence type="ECO:0000313" key="7">
    <source>
        <dbReference type="EMBL" id="NDY92006.1"/>
    </source>
</evidence>
<evidence type="ECO:0000313" key="8">
    <source>
        <dbReference type="Proteomes" id="UP000484255"/>
    </source>
</evidence>
<dbReference type="InterPro" id="IPR036206">
    <property type="entry name" value="ThiamineP_synth_sf"/>
</dbReference>